<proteinExistence type="predicted"/>
<accession>A0A0G1NKU9</accession>
<reference evidence="2 3" key="1">
    <citation type="journal article" date="2015" name="Nature">
        <title>rRNA introns, odd ribosomes, and small enigmatic genomes across a large radiation of phyla.</title>
        <authorList>
            <person name="Brown C.T."/>
            <person name="Hug L.A."/>
            <person name="Thomas B.C."/>
            <person name="Sharon I."/>
            <person name="Castelle C.J."/>
            <person name="Singh A."/>
            <person name="Wilkins M.J."/>
            <person name="Williams K.H."/>
            <person name="Banfield J.F."/>
        </authorList>
    </citation>
    <scope>NUCLEOTIDE SEQUENCE [LARGE SCALE GENOMIC DNA]</scope>
</reference>
<dbReference type="AlphaFoldDB" id="A0A0G1NKU9"/>
<sequence length="173" mass="19947">MNITSEILEFGIERENEERRDGGCAVIFDPGTQKYAVGRQENGRLRLFSGGADPKEDIKEEALREVVEESGLHDFLYVEKIAEALAHYHNSLKNVNRVAHATCFLVILKSTDLVPARLEEHEKFSLAWATAKEIISDWKSRNENKDYDHWIYFMEQSAKRIKELGYDKTSDII</sequence>
<evidence type="ECO:0000313" key="2">
    <source>
        <dbReference type="EMBL" id="KKU21209.1"/>
    </source>
</evidence>
<dbReference type="CDD" id="cd02883">
    <property type="entry name" value="NUDIX_Hydrolase"/>
    <property type="match status" value="1"/>
</dbReference>
<name>A0A0G1NKU9_9BACT</name>
<dbReference type="Gene3D" id="3.90.79.10">
    <property type="entry name" value="Nucleoside Triphosphate Pyrophosphohydrolase"/>
    <property type="match status" value="1"/>
</dbReference>
<dbReference type="EMBL" id="LCLS01000020">
    <property type="protein sequence ID" value="KKU21209.1"/>
    <property type="molecule type" value="Genomic_DNA"/>
</dbReference>
<gene>
    <name evidence="2" type="ORF">UX31_C0020G0015</name>
</gene>
<protein>
    <recommendedName>
        <fullName evidence="1">Nudix hydrolase domain-containing protein</fullName>
    </recommendedName>
</protein>
<dbReference type="InterPro" id="IPR015797">
    <property type="entry name" value="NUDIX_hydrolase-like_dom_sf"/>
</dbReference>
<dbReference type="Pfam" id="PF00293">
    <property type="entry name" value="NUDIX"/>
    <property type="match status" value="1"/>
</dbReference>
<dbReference type="SUPFAM" id="SSF55811">
    <property type="entry name" value="Nudix"/>
    <property type="match status" value="1"/>
</dbReference>
<evidence type="ECO:0000259" key="1">
    <source>
        <dbReference type="PROSITE" id="PS51462"/>
    </source>
</evidence>
<organism evidence="2 3">
    <name type="scientific">Candidatus Nomurabacteria bacterium GW2011_GWA1_46_11</name>
    <dbReference type="NCBI Taxonomy" id="1618732"/>
    <lineage>
        <taxon>Bacteria</taxon>
        <taxon>Candidatus Nomuraibacteriota</taxon>
    </lineage>
</organism>
<dbReference type="InterPro" id="IPR000086">
    <property type="entry name" value="NUDIX_hydrolase_dom"/>
</dbReference>
<dbReference type="PROSITE" id="PS51462">
    <property type="entry name" value="NUDIX"/>
    <property type="match status" value="1"/>
</dbReference>
<dbReference type="Proteomes" id="UP000034107">
    <property type="component" value="Unassembled WGS sequence"/>
</dbReference>
<evidence type="ECO:0000313" key="3">
    <source>
        <dbReference type="Proteomes" id="UP000034107"/>
    </source>
</evidence>
<comment type="caution">
    <text evidence="2">The sequence shown here is derived from an EMBL/GenBank/DDBJ whole genome shotgun (WGS) entry which is preliminary data.</text>
</comment>
<feature type="domain" description="Nudix hydrolase" evidence="1">
    <location>
        <begin position="18"/>
        <end position="153"/>
    </location>
</feature>